<evidence type="ECO:0000256" key="1">
    <source>
        <dbReference type="SAM" id="MobiDB-lite"/>
    </source>
</evidence>
<gene>
    <name evidence="2" type="ORF">X801_00076</name>
</gene>
<reference evidence="2 3" key="1">
    <citation type="submission" date="2015-03" db="EMBL/GenBank/DDBJ databases">
        <title>Draft genome of the nematode, Opisthorchis viverrini.</title>
        <authorList>
            <person name="Mitreva M."/>
        </authorList>
    </citation>
    <scope>NUCLEOTIDE SEQUENCE [LARGE SCALE GENOMIC DNA]</scope>
    <source>
        <strain evidence="2">Khon Kaen</strain>
    </source>
</reference>
<feature type="compositionally biased region" description="Basic and acidic residues" evidence="1">
    <location>
        <begin position="506"/>
        <end position="526"/>
    </location>
</feature>
<keyword evidence="3" id="KW-1185">Reference proteome</keyword>
<evidence type="ECO:0000313" key="2">
    <source>
        <dbReference type="EMBL" id="OON24002.1"/>
    </source>
</evidence>
<feature type="compositionally biased region" description="Low complexity" evidence="1">
    <location>
        <begin position="241"/>
        <end position="251"/>
    </location>
</feature>
<sequence length="841" mass="88692">MIPGYFPFLSLSGDPTAIPLHPSILHSALLQGTSGVQQPLSSTQLLQHALLQDSLRVLGANVFTSLLCSPQLGCSATVGNVGILGGPLQPTPVNSATGVAPLLLYPALNAAPLPGNSTEDPSKSVDSHTIVRAPVIYKNAVSSVPRLNHNPTNPGACHAVCCCPYPCMCPLLFVALASAHVHFCGDSVTNCFSAPIDAGILALRALLAYFVRLIPLPEDDSVVDTLCLFIYFCFSGKTTNSDGDGSQSGSDALKSSEQSPPDRIVASYAAAAHAAALVNHQPVSKAAENFLSVTSTVRPRHSKRSRIQTSSVTSRLGVFESAPPSTTVPVSANCVEGKTSTSTLQSGVTTSGDSERRAGWSRILDRKTGTVEYISPEGSHLRKREEVIMYLRAKYPGLDNSDRYDDLATSFVFEPIADAPIPTDSFPAFTQVLSSNQSINPSTSPAQTTETATCSPYNQSSTISDQSGVKLAGSACRISFNPNRSIEEDFCLTKRRRVLSSAVQEEQDKSATKADSHVQPVEHDQLPPELLPGSFPEADAPTSGSIDPLPSSTELSSKKTENCELNTIHSSSPAITKTDSSEASIIPTVMAPCVLNANVITEDRPTNSENSAADCLSSSPKPIVNGTSTSYEHTGFSSPSTLGQRNIDTVAKVNTETVTTGLLHSSLSSSSLSVLPSVVPYSDRCSAPNSEAGSATPAQVTQITSFSVPGSTNQTIALNQLIATAPDTMSNHSLPATHLVNSPSHLNPLLLSNASQCNAPWNTGSWMDLVSSTTANPSSSLQQQLMAAAAIQQQQQQQAALSILLQKQQQALSTVQPQLLSPVSQVQAYLAAVQRQFFPTT</sequence>
<feature type="compositionally biased region" description="Polar residues" evidence="1">
    <location>
        <begin position="542"/>
        <end position="555"/>
    </location>
</feature>
<feature type="region of interest" description="Disordered" evidence="1">
    <location>
        <begin position="502"/>
        <end position="560"/>
    </location>
</feature>
<protein>
    <recommendedName>
        <fullName evidence="4">MBD domain-containing protein</fullName>
    </recommendedName>
</protein>
<proteinExistence type="predicted"/>
<accession>A0A1S8XBF2</accession>
<name>A0A1S8XBF2_OPIVI</name>
<dbReference type="AlphaFoldDB" id="A0A1S8XBF2"/>
<dbReference type="EMBL" id="KV891463">
    <property type="protein sequence ID" value="OON24002.1"/>
    <property type="molecule type" value="Genomic_DNA"/>
</dbReference>
<evidence type="ECO:0000313" key="3">
    <source>
        <dbReference type="Proteomes" id="UP000243686"/>
    </source>
</evidence>
<organism evidence="2 3">
    <name type="scientific">Opisthorchis viverrini</name>
    <name type="common">Southeast Asian liver fluke</name>
    <dbReference type="NCBI Taxonomy" id="6198"/>
    <lineage>
        <taxon>Eukaryota</taxon>
        <taxon>Metazoa</taxon>
        <taxon>Spiralia</taxon>
        <taxon>Lophotrochozoa</taxon>
        <taxon>Platyhelminthes</taxon>
        <taxon>Trematoda</taxon>
        <taxon>Digenea</taxon>
        <taxon>Opisthorchiida</taxon>
        <taxon>Opisthorchiata</taxon>
        <taxon>Opisthorchiidae</taxon>
        <taxon>Opisthorchis</taxon>
    </lineage>
</organism>
<feature type="region of interest" description="Disordered" evidence="1">
    <location>
        <begin position="239"/>
        <end position="259"/>
    </location>
</feature>
<dbReference type="Proteomes" id="UP000243686">
    <property type="component" value="Unassembled WGS sequence"/>
</dbReference>
<evidence type="ECO:0008006" key="4">
    <source>
        <dbReference type="Google" id="ProtNLM"/>
    </source>
</evidence>